<keyword evidence="20" id="KW-1185">Reference proteome</keyword>
<keyword evidence="10" id="KW-0326">Glycosidase</keyword>
<accession>A0A2P6NCX3</accession>
<dbReference type="AlphaFoldDB" id="A0A2P6NCX3"/>
<dbReference type="Gene3D" id="3.20.20.300">
    <property type="entry name" value="Glycoside hydrolase, family 3, N-terminal domain"/>
    <property type="match status" value="1"/>
</dbReference>
<evidence type="ECO:0000256" key="17">
    <source>
        <dbReference type="SAM" id="SignalP"/>
    </source>
</evidence>
<keyword evidence="7 17" id="KW-0732">Signal</keyword>
<evidence type="ECO:0000256" key="14">
    <source>
        <dbReference type="ARBA" id="ARBA00041276"/>
    </source>
</evidence>
<evidence type="ECO:0000256" key="16">
    <source>
        <dbReference type="ARBA" id="ARBA00041808"/>
    </source>
</evidence>
<evidence type="ECO:0000256" key="2">
    <source>
        <dbReference type="ARBA" id="ARBA00004613"/>
    </source>
</evidence>
<feature type="chain" id="PRO_5015192338" description="Probable beta-glucosidase G" evidence="17">
    <location>
        <begin position="17"/>
        <end position="680"/>
    </location>
</feature>
<comment type="catalytic activity">
    <reaction evidence="1">
        <text>Hydrolysis of terminal, non-reducing beta-D-glucosyl residues with release of beta-D-glucose.</text>
        <dbReference type="EC" id="3.2.1.21"/>
    </reaction>
</comment>
<comment type="function">
    <text evidence="12">Beta-glucosidases are one of a number of cellulolytic enzymes involved in the degradation of cellulosic biomass. Catalyzes the last step releasing glucose from the inhibitory cellobiose.</text>
</comment>
<evidence type="ECO:0000256" key="3">
    <source>
        <dbReference type="ARBA" id="ARBA00004987"/>
    </source>
</evidence>
<dbReference type="InterPro" id="IPR001764">
    <property type="entry name" value="Glyco_hydro_3_N"/>
</dbReference>
<evidence type="ECO:0000313" key="19">
    <source>
        <dbReference type="EMBL" id="PRP81790.1"/>
    </source>
</evidence>
<comment type="caution">
    <text evidence="19">The sequence shown here is derived from an EMBL/GenBank/DDBJ whole genome shotgun (WGS) entry which is preliminary data.</text>
</comment>
<feature type="signal peptide" evidence="17">
    <location>
        <begin position="1"/>
        <end position="16"/>
    </location>
</feature>
<dbReference type="InParanoid" id="A0A2P6NCX3"/>
<keyword evidence="11" id="KW-0624">Polysaccharide degradation</keyword>
<dbReference type="OrthoDB" id="25959at2759"/>
<protein>
    <recommendedName>
        <fullName evidence="13">Probable beta-glucosidase G</fullName>
        <ecNumber evidence="5">3.2.1.21</ecNumber>
    </recommendedName>
    <alternativeName>
        <fullName evidence="14">Beta-D-glucoside glucohydrolase G</fullName>
    </alternativeName>
    <alternativeName>
        <fullName evidence="15">Cellobiase G</fullName>
    </alternativeName>
    <alternativeName>
        <fullName evidence="16">Gentiobiase G</fullName>
    </alternativeName>
</protein>
<dbReference type="InterPro" id="IPR013783">
    <property type="entry name" value="Ig-like_fold"/>
</dbReference>
<evidence type="ECO:0000256" key="12">
    <source>
        <dbReference type="ARBA" id="ARBA00024983"/>
    </source>
</evidence>
<keyword evidence="9" id="KW-0119">Carbohydrate metabolism</keyword>
<dbReference type="Gene3D" id="2.60.40.10">
    <property type="entry name" value="Immunoglobulins"/>
    <property type="match status" value="1"/>
</dbReference>
<comment type="similarity">
    <text evidence="4">Belongs to the glycosyl hydrolase 3 family.</text>
</comment>
<evidence type="ECO:0000313" key="20">
    <source>
        <dbReference type="Proteomes" id="UP000241769"/>
    </source>
</evidence>
<dbReference type="GO" id="GO:0008422">
    <property type="term" value="F:beta-glucosidase activity"/>
    <property type="evidence" value="ECO:0007669"/>
    <property type="project" value="UniProtKB-EC"/>
</dbReference>
<dbReference type="Pfam" id="PF01915">
    <property type="entry name" value="Glyco_hydro_3_C"/>
    <property type="match status" value="1"/>
</dbReference>
<sequence length="680" mass="74551">MRILLLVFLLVGYSSCETPEQRARQLVSTLTLDEKISLVHGSRGSYVGVTPAIPRVNIPQANDQDGPQGESFLSRNTNVTSVGVGDGLKNVTFWPCTLSVISTWDPELMEQYAAAIGWEQRQKGVNIHLGPMVNIARNPVGGRNFESFGEDPHLSSIMADRYVRGVQSNRIVATVKHFVLNNQEYNRTTTSANAGIRATWEIYYPAFHSAVKAGVGAVMCSYNRINDTWACENQETLNRDLKGKMNFTGFVMSDWGATHSTAKAANNGLDQEMPDGTYFGQPLKDAVINGQVSQERLDDMVVRFLTALYRVGIMDELQTGTTTTNARNSTHDALSRKLAAASAVLLKNDDETLPIKDTVKKIAIIGLDGNDRVTAGGGGSGGVVPPYVVTPLQGIKSRAGPDVQITYDDGSDLKRAAALAAKSDLAVVFVSSWSSEGSDRQNLNVQSNGDQLIEAIAAAQPETIVHGFVAGAVVMPWHSKVKSIVVQFFPGQEVGNAVADVLFGDVNPSARLPVTFPISYDQVPAEKKTQYPGVDNEANYDEGLFVGYRWYDQKKQKPLYPFGHGLSYTRFKYGEAEVVENSDGSFNFTFPVANAGKRSGAEMYLSYPTSALEPPRVLRGFEKVQLEAGQMQKMNFRLGEEDMQIWNVVEDRWTAVKGRFTAHFGSSSRNLHTKKAFNRN</sequence>
<dbReference type="InterPro" id="IPR050288">
    <property type="entry name" value="Cellulose_deg_GH3"/>
</dbReference>
<keyword evidence="6" id="KW-0964">Secreted</keyword>
<evidence type="ECO:0000256" key="13">
    <source>
        <dbReference type="ARBA" id="ARBA00039579"/>
    </source>
</evidence>
<name>A0A2P6NCX3_9EUKA</name>
<dbReference type="FunFam" id="3.20.20.300:FF:000002">
    <property type="entry name" value="Probable beta-glucosidase"/>
    <property type="match status" value="1"/>
</dbReference>
<evidence type="ECO:0000259" key="18">
    <source>
        <dbReference type="SMART" id="SM01217"/>
    </source>
</evidence>
<dbReference type="SUPFAM" id="SSF52279">
    <property type="entry name" value="Beta-D-glucan exohydrolase, C-terminal domain"/>
    <property type="match status" value="1"/>
</dbReference>
<dbReference type="SUPFAM" id="SSF51445">
    <property type="entry name" value="(Trans)glycosidases"/>
    <property type="match status" value="1"/>
</dbReference>
<dbReference type="PANTHER" id="PTHR42715:SF12">
    <property type="entry name" value="BETA-GLUCOSIDASE G-RELATED"/>
    <property type="match status" value="1"/>
</dbReference>
<dbReference type="GO" id="GO:0009251">
    <property type="term" value="P:glucan catabolic process"/>
    <property type="evidence" value="ECO:0007669"/>
    <property type="project" value="TreeGrafter"/>
</dbReference>
<gene>
    <name evidence="19" type="ORF">PROFUN_10779</name>
</gene>
<dbReference type="InterPro" id="IPR017853">
    <property type="entry name" value="GH"/>
</dbReference>
<dbReference type="InterPro" id="IPR002772">
    <property type="entry name" value="Glyco_hydro_3_C"/>
</dbReference>
<dbReference type="InterPro" id="IPR026891">
    <property type="entry name" value="Fn3-like"/>
</dbReference>
<dbReference type="InterPro" id="IPR036881">
    <property type="entry name" value="Glyco_hydro_3_C_sf"/>
</dbReference>
<evidence type="ECO:0000256" key="10">
    <source>
        <dbReference type="ARBA" id="ARBA00023295"/>
    </source>
</evidence>
<dbReference type="InterPro" id="IPR036962">
    <property type="entry name" value="Glyco_hydro_3_N_sf"/>
</dbReference>
<keyword evidence="8" id="KW-0378">Hydrolase</keyword>
<dbReference type="EC" id="3.2.1.21" evidence="5"/>
<evidence type="ECO:0000256" key="9">
    <source>
        <dbReference type="ARBA" id="ARBA00023277"/>
    </source>
</evidence>
<evidence type="ECO:0000256" key="11">
    <source>
        <dbReference type="ARBA" id="ARBA00023326"/>
    </source>
</evidence>
<dbReference type="Pfam" id="PF00933">
    <property type="entry name" value="Glyco_hydro_3"/>
    <property type="match status" value="1"/>
</dbReference>
<dbReference type="Proteomes" id="UP000241769">
    <property type="component" value="Unassembled WGS sequence"/>
</dbReference>
<evidence type="ECO:0000256" key="15">
    <source>
        <dbReference type="ARBA" id="ARBA00041601"/>
    </source>
</evidence>
<evidence type="ECO:0000256" key="7">
    <source>
        <dbReference type="ARBA" id="ARBA00022729"/>
    </source>
</evidence>
<comment type="pathway">
    <text evidence="3">Glycan metabolism; cellulose degradation.</text>
</comment>
<dbReference type="Pfam" id="PF14310">
    <property type="entry name" value="Fn3-like"/>
    <property type="match status" value="1"/>
</dbReference>
<reference evidence="19 20" key="1">
    <citation type="journal article" date="2018" name="Genome Biol. Evol.">
        <title>Multiple Roots of Fruiting Body Formation in Amoebozoa.</title>
        <authorList>
            <person name="Hillmann F."/>
            <person name="Forbes G."/>
            <person name="Novohradska S."/>
            <person name="Ferling I."/>
            <person name="Riege K."/>
            <person name="Groth M."/>
            <person name="Westermann M."/>
            <person name="Marz M."/>
            <person name="Spaller T."/>
            <person name="Winckler T."/>
            <person name="Schaap P."/>
            <person name="Glockner G."/>
        </authorList>
    </citation>
    <scope>NUCLEOTIDE SEQUENCE [LARGE SCALE GENOMIC DNA]</scope>
    <source>
        <strain evidence="19 20">Jena</strain>
    </source>
</reference>
<dbReference type="Gene3D" id="3.40.50.1700">
    <property type="entry name" value="Glycoside hydrolase family 3 C-terminal domain"/>
    <property type="match status" value="1"/>
</dbReference>
<evidence type="ECO:0000256" key="4">
    <source>
        <dbReference type="ARBA" id="ARBA00005336"/>
    </source>
</evidence>
<organism evidence="19 20">
    <name type="scientific">Planoprotostelium fungivorum</name>
    <dbReference type="NCBI Taxonomy" id="1890364"/>
    <lineage>
        <taxon>Eukaryota</taxon>
        <taxon>Amoebozoa</taxon>
        <taxon>Evosea</taxon>
        <taxon>Variosea</taxon>
        <taxon>Cavosteliida</taxon>
        <taxon>Cavosteliaceae</taxon>
        <taxon>Planoprotostelium</taxon>
    </lineage>
</organism>
<evidence type="ECO:0000256" key="6">
    <source>
        <dbReference type="ARBA" id="ARBA00022525"/>
    </source>
</evidence>
<evidence type="ECO:0000256" key="1">
    <source>
        <dbReference type="ARBA" id="ARBA00000448"/>
    </source>
</evidence>
<evidence type="ECO:0000256" key="5">
    <source>
        <dbReference type="ARBA" id="ARBA00012744"/>
    </source>
</evidence>
<feature type="domain" description="Fibronectin type III-like" evidence="18">
    <location>
        <begin position="601"/>
        <end position="668"/>
    </location>
</feature>
<dbReference type="STRING" id="1890364.A0A2P6NCX3"/>
<dbReference type="EMBL" id="MDYQ01000117">
    <property type="protein sequence ID" value="PRP81790.1"/>
    <property type="molecule type" value="Genomic_DNA"/>
</dbReference>
<comment type="subcellular location">
    <subcellularLocation>
        <location evidence="2">Secreted</location>
    </subcellularLocation>
</comment>
<dbReference type="SMART" id="SM01217">
    <property type="entry name" value="Fn3_like"/>
    <property type="match status" value="1"/>
</dbReference>
<dbReference type="PRINTS" id="PR00133">
    <property type="entry name" value="GLHYDRLASE3"/>
</dbReference>
<dbReference type="GO" id="GO:0005576">
    <property type="term" value="C:extracellular region"/>
    <property type="evidence" value="ECO:0007669"/>
    <property type="project" value="UniProtKB-SubCell"/>
</dbReference>
<proteinExistence type="inferred from homology"/>
<evidence type="ECO:0000256" key="8">
    <source>
        <dbReference type="ARBA" id="ARBA00022801"/>
    </source>
</evidence>
<dbReference type="PANTHER" id="PTHR42715">
    <property type="entry name" value="BETA-GLUCOSIDASE"/>
    <property type="match status" value="1"/>
</dbReference>